<gene>
    <name evidence="2" type="ORF">DW663_07495</name>
</gene>
<organism evidence="2 3">
    <name type="scientific">Fusobacterium mortiferum</name>
    <dbReference type="NCBI Taxonomy" id="850"/>
    <lineage>
        <taxon>Bacteria</taxon>
        <taxon>Fusobacteriati</taxon>
        <taxon>Fusobacteriota</taxon>
        <taxon>Fusobacteriia</taxon>
        <taxon>Fusobacteriales</taxon>
        <taxon>Fusobacteriaceae</taxon>
        <taxon>Fusobacterium</taxon>
    </lineage>
</organism>
<dbReference type="NCBIfam" id="NF040772">
    <property type="entry name" value="double_cubane"/>
    <property type="match status" value="1"/>
</dbReference>
<dbReference type="Gene3D" id="3.40.50.11900">
    <property type="match status" value="1"/>
</dbReference>
<evidence type="ECO:0000313" key="2">
    <source>
        <dbReference type="EMBL" id="RHF71956.1"/>
    </source>
</evidence>
<accession>A0A414PTX2</accession>
<dbReference type="GeneID" id="62761944"/>
<name>A0A414PTX2_FUSMR</name>
<dbReference type="Pfam" id="PF06050">
    <property type="entry name" value="HGD-D"/>
    <property type="match status" value="1"/>
</dbReference>
<dbReference type="Gene3D" id="3.40.50.11890">
    <property type="match status" value="1"/>
</dbReference>
<comment type="caution">
    <text evidence="2">The sequence shown here is derived from an EMBL/GenBank/DDBJ whole genome shotgun (WGS) entry which is preliminary data.</text>
</comment>
<protein>
    <submittedName>
        <fullName evidence="2">2-hydroxyacyl-CoA dehydratase</fullName>
    </submittedName>
</protein>
<reference evidence="2 3" key="1">
    <citation type="submission" date="2018-08" db="EMBL/GenBank/DDBJ databases">
        <title>A genome reference for cultivated species of the human gut microbiota.</title>
        <authorList>
            <person name="Zou Y."/>
            <person name="Xue W."/>
            <person name="Luo G."/>
        </authorList>
    </citation>
    <scope>NUCLEOTIDE SEQUENCE [LARGE SCALE GENOMIC DNA]</scope>
    <source>
        <strain evidence="2 3">AM25-1</strain>
    </source>
</reference>
<comment type="similarity">
    <text evidence="1">Belongs to the FldB/FldC dehydratase alpha/beta subunit family.</text>
</comment>
<evidence type="ECO:0000313" key="3">
    <source>
        <dbReference type="Proteomes" id="UP000284676"/>
    </source>
</evidence>
<sequence length="382" mass="43482">MNNLPKDFEIFSDARRQGFLKAKEIKDRGENMVGVFCTYTPKEVIYAAGAHPVSLCASNDETIPEAEKHLPKNLCPLIKASYGFALTDKCPYMYFSDLVVGETTCDGKKKMYELLGEIKDTHIMNLPNMKNEESLELWKKEIEKLITKLENKFNVEITEEKLKENIKFCNEERKILKEFYSLGKLVPPPISGYEIYKVLEGANFTFDKKEQNERLTKMIEHLKEVHKNNEGPISKNAPRILITGCPIGGVYEKVVKPLEELGGVVVAFENCSGIKNLEELVDESETPITALAKKYLNIPCSVMSPNKGREEILKNLIDEYQIDGVVEVVLQACHTYAVESYNIRKIVTKDKEIPYIALETDYSQTDFGQIKIRMEAFLELLG</sequence>
<proteinExistence type="inferred from homology"/>
<dbReference type="RefSeq" id="WP_005886313.1">
    <property type="nucleotide sequence ID" value="NZ_CABMMQ010000002.1"/>
</dbReference>
<dbReference type="Proteomes" id="UP000284676">
    <property type="component" value="Unassembled WGS sequence"/>
</dbReference>
<dbReference type="EMBL" id="QRHL01000011">
    <property type="protein sequence ID" value="RHF71956.1"/>
    <property type="molecule type" value="Genomic_DNA"/>
</dbReference>
<dbReference type="InterPro" id="IPR010327">
    <property type="entry name" value="FldB/FldC_alpha/beta"/>
</dbReference>
<dbReference type="InterPro" id="IPR047678">
    <property type="entry name" value="YjiM-like"/>
</dbReference>
<dbReference type="PANTHER" id="PTHR30548">
    <property type="entry name" value="2-HYDROXYGLUTARYL-COA DEHYDRATASE, D-COMPONENT-RELATED"/>
    <property type="match status" value="1"/>
</dbReference>
<dbReference type="AlphaFoldDB" id="A0A414PTX2"/>
<dbReference type="PANTHER" id="PTHR30548:SF6">
    <property type="entry name" value="DEHYDRATASE SUBUNIT YJIM-RELATED"/>
    <property type="match status" value="1"/>
</dbReference>
<dbReference type="Gene3D" id="1.20.1270.370">
    <property type="match status" value="1"/>
</dbReference>
<evidence type="ECO:0000256" key="1">
    <source>
        <dbReference type="ARBA" id="ARBA00005806"/>
    </source>
</evidence>